<accession>A0AAW1DQE6</accession>
<evidence type="ECO:0000313" key="3">
    <source>
        <dbReference type="Proteomes" id="UP001461498"/>
    </source>
</evidence>
<keyword evidence="1" id="KW-0812">Transmembrane</keyword>
<sequence>MFLTAIIITHTFLLSIDSSDREIIWIFSMIKYHQSKNYNSKFFFTYILISIVFYFIILYIFYLFMMSSSTTILSFAK</sequence>
<organism evidence="2 3">
    <name type="scientific">Rhynocoris fuscipes</name>
    <dbReference type="NCBI Taxonomy" id="488301"/>
    <lineage>
        <taxon>Eukaryota</taxon>
        <taxon>Metazoa</taxon>
        <taxon>Ecdysozoa</taxon>
        <taxon>Arthropoda</taxon>
        <taxon>Hexapoda</taxon>
        <taxon>Insecta</taxon>
        <taxon>Pterygota</taxon>
        <taxon>Neoptera</taxon>
        <taxon>Paraneoptera</taxon>
        <taxon>Hemiptera</taxon>
        <taxon>Heteroptera</taxon>
        <taxon>Panheteroptera</taxon>
        <taxon>Cimicomorpha</taxon>
        <taxon>Reduviidae</taxon>
        <taxon>Harpactorinae</taxon>
        <taxon>Harpactorini</taxon>
        <taxon>Rhynocoris</taxon>
    </lineage>
</organism>
<evidence type="ECO:0000256" key="1">
    <source>
        <dbReference type="SAM" id="Phobius"/>
    </source>
</evidence>
<evidence type="ECO:0008006" key="4">
    <source>
        <dbReference type="Google" id="ProtNLM"/>
    </source>
</evidence>
<dbReference type="AlphaFoldDB" id="A0AAW1DQE6"/>
<protein>
    <recommendedName>
        <fullName evidence="4">NADH dehydrogenase subunit 6</fullName>
    </recommendedName>
</protein>
<comment type="caution">
    <text evidence="2">The sequence shown here is derived from an EMBL/GenBank/DDBJ whole genome shotgun (WGS) entry which is preliminary data.</text>
</comment>
<keyword evidence="1" id="KW-0472">Membrane</keyword>
<keyword evidence="3" id="KW-1185">Reference proteome</keyword>
<dbReference type="EMBL" id="JAPXFL010000001">
    <property type="protein sequence ID" value="KAK9512225.1"/>
    <property type="molecule type" value="Genomic_DNA"/>
</dbReference>
<reference evidence="2 3" key="1">
    <citation type="submission" date="2022-12" db="EMBL/GenBank/DDBJ databases">
        <title>Chromosome-level genome assembly of true bugs.</title>
        <authorList>
            <person name="Ma L."/>
            <person name="Li H."/>
        </authorList>
    </citation>
    <scope>NUCLEOTIDE SEQUENCE [LARGE SCALE GENOMIC DNA]</scope>
    <source>
        <strain evidence="2">Lab_2022b</strain>
    </source>
</reference>
<gene>
    <name evidence="2" type="ORF">O3M35_000694</name>
</gene>
<keyword evidence="1" id="KW-1133">Transmembrane helix</keyword>
<evidence type="ECO:0000313" key="2">
    <source>
        <dbReference type="EMBL" id="KAK9512225.1"/>
    </source>
</evidence>
<feature type="transmembrane region" description="Helical" evidence="1">
    <location>
        <begin position="43"/>
        <end position="64"/>
    </location>
</feature>
<name>A0AAW1DQE6_9HEMI</name>
<dbReference type="Proteomes" id="UP001461498">
    <property type="component" value="Unassembled WGS sequence"/>
</dbReference>
<proteinExistence type="predicted"/>